<reference evidence="2" key="1">
    <citation type="submission" date="2020-11" db="EMBL/GenBank/DDBJ databases">
        <authorList>
            <consortium name="DOE Joint Genome Institute"/>
            <person name="Ahrendt S."/>
            <person name="Riley R."/>
            <person name="Andreopoulos W."/>
            <person name="Labutti K."/>
            <person name="Pangilinan J."/>
            <person name="Ruiz-Duenas F.J."/>
            <person name="Barrasa J.M."/>
            <person name="Sanchez-Garcia M."/>
            <person name="Camarero S."/>
            <person name="Miyauchi S."/>
            <person name="Serrano A."/>
            <person name="Linde D."/>
            <person name="Babiker R."/>
            <person name="Drula E."/>
            <person name="Ayuso-Fernandez I."/>
            <person name="Pacheco R."/>
            <person name="Padilla G."/>
            <person name="Ferreira P."/>
            <person name="Barriuso J."/>
            <person name="Kellner H."/>
            <person name="Castanera R."/>
            <person name="Alfaro M."/>
            <person name="Ramirez L."/>
            <person name="Pisabarro A.G."/>
            <person name="Kuo A."/>
            <person name="Tritt A."/>
            <person name="Lipzen A."/>
            <person name="He G."/>
            <person name="Yan M."/>
            <person name="Ng V."/>
            <person name="Cullen D."/>
            <person name="Martin F."/>
            <person name="Rosso M.-N."/>
            <person name="Henrissat B."/>
            <person name="Hibbett D."/>
            <person name="Martinez A.T."/>
            <person name="Grigoriev I.V."/>
        </authorList>
    </citation>
    <scope>NUCLEOTIDE SEQUENCE</scope>
    <source>
        <strain evidence="2">AH 40177</strain>
    </source>
</reference>
<evidence type="ECO:0000313" key="2">
    <source>
        <dbReference type="EMBL" id="KAF9066657.1"/>
    </source>
</evidence>
<organism evidence="2 3">
    <name type="scientific">Rhodocollybia butyracea</name>
    <dbReference type="NCBI Taxonomy" id="206335"/>
    <lineage>
        <taxon>Eukaryota</taxon>
        <taxon>Fungi</taxon>
        <taxon>Dikarya</taxon>
        <taxon>Basidiomycota</taxon>
        <taxon>Agaricomycotina</taxon>
        <taxon>Agaricomycetes</taxon>
        <taxon>Agaricomycetidae</taxon>
        <taxon>Agaricales</taxon>
        <taxon>Marasmiineae</taxon>
        <taxon>Omphalotaceae</taxon>
        <taxon>Rhodocollybia</taxon>
    </lineage>
</organism>
<evidence type="ECO:0000256" key="1">
    <source>
        <dbReference type="SAM" id="MobiDB-lite"/>
    </source>
</evidence>
<accession>A0A9P5PQD5</accession>
<dbReference type="OrthoDB" id="3247165at2759"/>
<sequence>MRNTGETDDDIKFRTALENMRYKACTKDDIHFLNTLVSANKSGRHFVGAAPWRDAPIIVGENRQKDEINRLGCLRFASDTHQTLFHFFSDDTVSTKTENPKQKTALKKAKKSKISEMTQDLQSMLWDLPTSSHQHHAPGKLSLCLGLPVIIRYNAATELNITKGQCSTVYAWHASKGKYGQQVLDVLFVLLDDPPEPVQVESLPLNVVPLTRRNTSGSVYLPDDSHINIMRNQVDVLPGFSMTAYASQGQSLTINATDLNTFSDHHSYYTALSWSRSAAKTVILQGFDPRHITGGATGSLRKEFRELEILNEITKLRYEGKLDKSVSGSTRNTLIEQYRNWKGLSYVPCNVHSAIRWSDKDPYIHEPADDIEWSTVDKKKFKKTKDKIISKALDDTASLPVAGATQHTSALASSKKRKRLSDSEHTTSPKKLKWSNNSCAYDSLFSIIRHTWREVTMDVSNYEYLPNIYSDFQSNLDNTLTFENIRDTFRLQVQHFSMLNWGAYSATSDVLGQLLRLKEPWIKGQAICTSGHISARRIRSLGAALLSGPFLEAPTSTSVWLNSIPPREMGPKCAICNADIHKMYSIQIAPPVIAFSLDGMANYSLDTEIAVIIANNQITYRLRGVSYFSSLQSHFVSRILDSQGRVFYHVGMSNGGNSILDNLSIRNVNMLLGPDTYRPSAAVYCKI</sequence>
<name>A0A9P5PQD5_9AGAR</name>
<dbReference type="InterPro" id="IPR027417">
    <property type="entry name" value="P-loop_NTPase"/>
</dbReference>
<gene>
    <name evidence="2" type="ORF">BDP27DRAFT_1542651</name>
</gene>
<keyword evidence="3" id="KW-1185">Reference proteome</keyword>
<feature type="region of interest" description="Disordered" evidence="1">
    <location>
        <begin position="406"/>
        <end position="430"/>
    </location>
</feature>
<dbReference type="Proteomes" id="UP000772434">
    <property type="component" value="Unassembled WGS sequence"/>
</dbReference>
<protein>
    <submittedName>
        <fullName evidence="2">Uncharacterized protein</fullName>
    </submittedName>
</protein>
<dbReference type="EMBL" id="JADNRY010000084">
    <property type="protein sequence ID" value="KAF9066657.1"/>
    <property type="molecule type" value="Genomic_DNA"/>
</dbReference>
<proteinExistence type="predicted"/>
<dbReference type="SUPFAM" id="SSF52540">
    <property type="entry name" value="P-loop containing nucleoside triphosphate hydrolases"/>
    <property type="match status" value="1"/>
</dbReference>
<comment type="caution">
    <text evidence="2">The sequence shown here is derived from an EMBL/GenBank/DDBJ whole genome shotgun (WGS) entry which is preliminary data.</text>
</comment>
<dbReference type="AlphaFoldDB" id="A0A9P5PQD5"/>
<evidence type="ECO:0000313" key="3">
    <source>
        <dbReference type="Proteomes" id="UP000772434"/>
    </source>
</evidence>